<dbReference type="Proteomes" id="UP000178240">
    <property type="component" value="Unassembled WGS sequence"/>
</dbReference>
<name>A0A1G1Y0E0_9BACT</name>
<reference evidence="1 2" key="1">
    <citation type="journal article" date="2016" name="Nat. Commun.">
        <title>Thousands of microbial genomes shed light on interconnected biogeochemical processes in an aquifer system.</title>
        <authorList>
            <person name="Anantharaman K."/>
            <person name="Brown C.T."/>
            <person name="Hug L.A."/>
            <person name="Sharon I."/>
            <person name="Castelle C.J."/>
            <person name="Probst A.J."/>
            <person name="Thomas B.C."/>
            <person name="Singh A."/>
            <person name="Wilkins M.J."/>
            <person name="Karaoz U."/>
            <person name="Brodie E.L."/>
            <person name="Williams K.H."/>
            <person name="Hubbard S.S."/>
            <person name="Banfield J.F."/>
        </authorList>
    </citation>
    <scope>NUCLEOTIDE SEQUENCE [LARGE SCALE GENOMIC DNA]</scope>
</reference>
<evidence type="ECO:0000313" key="2">
    <source>
        <dbReference type="Proteomes" id="UP000178240"/>
    </source>
</evidence>
<dbReference type="EMBL" id="MHIE01000013">
    <property type="protein sequence ID" value="OGY45758.1"/>
    <property type="molecule type" value="Genomic_DNA"/>
</dbReference>
<gene>
    <name evidence="1" type="ORF">A2744_00040</name>
</gene>
<accession>A0A1G1Y0E0</accession>
<comment type="caution">
    <text evidence="1">The sequence shown here is derived from an EMBL/GenBank/DDBJ whole genome shotgun (WGS) entry which is preliminary data.</text>
</comment>
<dbReference type="AlphaFoldDB" id="A0A1G1Y0E0"/>
<organism evidence="1 2">
    <name type="scientific">Candidatus Buchananbacteria bacterium RIFCSPHIGHO2_01_FULL_44_11</name>
    <dbReference type="NCBI Taxonomy" id="1797535"/>
    <lineage>
        <taxon>Bacteria</taxon>
        <taxon>Candidatus Buchananiibacteriota</taxon>
    </lineage>
</organism>
<proteinExistence type="predicted"/>
<protein>
    <submittedName>
        <fullName evidence="1">Uncharacterized protein</fullName>
    </submittedName>
</protein>
<sequence>MYLSDFCAGLFIKATNAKAEVAFLVAPTPTIMLSAPEYRKKLNKLGLKTQDLTDEAIEQIRDALYLQAGLIFDEWKKSHCLTSADAIPASLEVSQRLTSNPLHAGVPVDAK</sequence>
<evidence type="ECO:0000313" key="1">
    <source>
        <dbReference type="EMBL" id="OGY45758.1"/>
    </source>
</evidence>